<keyword evidence="7 9" id="KW-0472">Membrane</keyword>
<gene>
    <name evidence="11" type="ORF">JOF28_002542</name>
</gene>
<keyword evidence="2" id="KW-0813">Transport</keyword>
<evidence type="ECO:0000256" key="4">
    <source>
        <dbReference type="ARBA" id="ARBA00022519"/>
    </source>
</evidence>
<evidence type="ECO:0000256" key="1">
    <source>
        <dbReference type="ARBA" id="ARBA00004429"/>
    </source>
</evidence>
<evidence type="ECO:0000259" key="10">
    <source>
        <dbReference type="Pfam" id="PF04290"/>
    </source>
</evidence>
<evidence type="ECO:0000256" key="9">
    <source>
        <dbReference type="SAM" id="Phobius"/>
    </source>
</evidence>
<evidence type="ECO:0000256" key="7">
    <source>
        <dbReference type="ARBA" id="ARBA00023136"/>
    </source>
</evidence>
<evidence type="ECO:0000313" key="12">
    <source>
        <dbReference type="Proteomes" id="UP000675163"/>
    </source>
</evidence>
<keyword evidence="6 9" id="KW-1133">Transmembrane helix</keyword>
<reference evidence="11" key="1">
    <citation type="submission" date="2021-02" db="EMBL/GenBank/DDBJ databases">
        <title>Sequencing the genomes of 1000 actinobacteria strains.</title>
        <authorList>
            <person name="Klenk H.-P."/>
        </authorList>
    </citation>
    <scope>NUCLEOTIDE SEQUENCE</scope>
    <source>
        <strain evidence="11">DSM 22850</strain>
    </source>
</reference>
<accession>A0A940PQK0</accession>
<sequence length="211" mass="23344">MTVQTQPKSRKTLRDRLLNFIEVAAVIVLVVMMLHVVLNALSRSLFKMPIYGTLELTQFWYLPALTLLGLIAAQARNEHIVADLLFDSFPAIMRKWTSFSVNVITAVVAALISWYGLSETVHAFDKMIMAGATDFPLWPIEALLTISYAAFAIQLLYTAVKIARFGEEIDPDGIPNDDGVGFGDDPIAREEDLRARGLLEADATASKEGSR</sequence>
<keyword evidence="4" id="KW-0997">Cell inner membrane</keyword>
<evidence type="ECO:0000256" key="2">
    <source>
        <dbReference type="ARBA" id="ARBA00022448"/>
    </source>
</evidence>
<feature type="transmembrane region" description="Helical" evidence="9">
    <location>
        <begin position="58"/>
        <end position="75"/>
    </location>
</feature>
<feature type="transmembrane region" description="Helical" evidence="9">
    <location>
        <begin position="96"/>
        <end position="117"/>
    </location>
</feature>
<feature type="transmembrane region" description="Helical" evidence="9">
    <location>
        <begin position="137"/>
        <end position="157"/>
    </location>
</feature>
<evidence type="ECO:0000256" key="8">
    <source>
        <dbReference type="ARBA" id="ARBA00038436"/>
    </source>
</evidence>
<comment type="caution">
    <text evidence="11">The sequence shown here is derived from an EMBL/GenBank/DDBJ whole genome shotgun (WGS) entry which is preliminary data.</text>
</comment>
<feature type="domain" description="Tripartite ATP-independent periplasmic transporters DctQ component" evidence="10">
    <location>
        <begin position="32"/>
        <end position="164"/>
    </location>
</feature>
<organism evidence="11 12">
    <name type="scientific">Leucobacter exalbidus</name>
    <dbReference type="NCBI Taxonomy" id="662960"/>
    <lineage>
        <taxon>Bacteria</taxon>
        <taxon>Bacillati</taxon>
        <taxon>Actinomycetota</taxon>
        <taxon>Actinomycetes</taxon>
        <taxon>Micrococcales</taxon>
        <taxon>Microbacteriaceae</taxon>
        <taxon>Leucobacter</taxon>
    </lineage>
</organism>
<dbReference type="InterPro" id="IPR055348">
    <property type="entry name" value="DctQ"/>
</dbReference>
<dbReference type="PANTHER" id="PTHR35011">
    <property type="entry name" value="2,3-DIKETO-L-GULONATE TRAP TRANSPORTER SMALL PERMEASE PROTEIN YIAM"/>
    <property type="match status" value="1"/>
</dbReference>
<dbReference type="EMBL" id="JAFIDA010000001">
    <property type="protein sequence ID" value="MBP1327310.1"/>
    <property type="molecule type" value="Genomic_DNA"/>
</dbReference>
<evidence type="ECO:0000256" key="3">
    <source>
        <dbReference type="ARBA" id="ARBA00022475"/>
    </source>
</evidence>
<dbReference type="InterPro" id="IPR007387">
    <property type="entry name" value="TRAP_DctQ"/>
</dbReference>
<name>A0A940PQK0_9MICO</name>
<dbReference type="AlphaFoldDB" id="A0A940PQK0"/>
<dbReference type="GO" id="GO:0005886">
    <property type="term" value="C:plasma membrane"/>
    <property type="evidence" value="ECO:0007669"/>
    <property type="project" value="UniProtKB-SubCell"/>
</dbReference>
<proteinExistence type="inferred from homology"/>
<evidence type="ECO:0000256" key="5">
    <source>
        <dbReference type="ARBA" id="ARBA00022692"/>
    </source>
</evidence>
<dbReference type="Proteomes" id="UP000675163">
    <property type="component" value="Unassembled WGS sequence"/>
</dbReference>
<dbReference type="RefSeq" id="WP_209706084.1">
    <property type="nucleotide sequence ID" value="NZ_JAFIDA010000001.1"/>
</dbReference>
<protein>
    <submittedName>
        <fullName evidence="11">TRAP-type C4-dicarboxylate transport system permease small subunit</fullName>
    </submittedName>
</protein>
<keyword evidence="5 9" id="KW-0812">Transmembrane</keyword>
<feature type="transmembrane region" description="Helical" evidence="9">
    <location>
        <begin position="17"/>
        <end position="38"/>
    </location>
</feature>
<evidence type="ECO:0000256" key="6">
    <source>
        <dbReference type="ARBA" id="ARBA00022989"/>
    </source>
</evidence>
<evidence type="ECO:0000313" key="11">
    <source>
        <dbReference type="EMBL" id="MBP1327310.1"/>
    </source>
</evidence>
<comment type="subcellular location">
    <subcellularLocation>
        <location evidence="1">Cell inner membrane</location>
        <topology evidence="1">Multi-pass membrane protein</topology>
    </subcellularLocation>
</comment>
<dbReference type="Pfam" id="PF04290">
    <property type="entry name" value="DctQ"/>
    <property type="match status" value="1"/>
</dbReference>
<keyword evidence="3" id="KW-1003">Cell membrane</keyword>
<comment type="similarity">
    <text evidence="8">Belongs to the TRAP transporter small permease family.</text>
</comment>
<keyword evidence="12" id="KW-1185">Reference proteome</keyword>